<protein>
    <submittedName>
        <fullName evidence="1">Uncharacterized protein</fullName>
    </submittedName>
</protein>
<dbReference type="AlphaFoldDB" id="D1A872"/>
<evidence type="ECO:0000313" key="2">
    <source>
        <dbReference type="Proteomes" id="UP000001918"/>
    </source>
</evidence>
<dbReference type="EMBL" id="CP001738">
    <property type="protein sequence ID" value="ACZ00387.1"/>
    <property type="molecule type" value="Genomic_DNA"/>
</dbReference>
<dbReference type="Proteomes" id="UP000001918">
    <property type="component" value="Chromosome"/>
</dbReference>
<dbReference type="HOGENOM" id="CLU_1447006_0_0_11"/>
<proteinExistence type="predicted"/>
<sequence length="187" mass="20612">MVFATSELLIGEEEITDMDGIGLAVIQRPKVTLRRPFTAAREGLSVVGTDGATLLRLERPDGPTIKSLWVENGAGERVGVFTGRSRFALTGGRFEISRDGAVIGTARCGALLDELEAATKDGERVATADRQGEGVVRPAEPRHHRRLDQAGRGLRDRHRDRALPTAGMVRHRRFQGRRLRHSLSRCR</sequence>
<keyword evidence="2" id="KW-1185">Reference proteome</keyword>
<dbReference type="KEGG" id="tcu:Tcur_4869"/>
<organism evidence="1 2">
    <name type="scientific">Thermomonospora curvata (strain ATCC 19995 / DSM 43183 / JCM 3096 / KCTC 9072 / NBRC 15933 / NCIMB 10081 / Henssen B9)</name>
    <dbReference type="NCBI Taxonomy" id="471852"/>
    <lineage>
        <taxon>Bacteria</taxon>
        <taxon>Bacillati</taxon>
        <taxon>Actinomycetota</taxon>
        <taxon>Actinomycetes</taxon>
        <taxon>Streptosporangiales</taxon>
        <taxon>Thermomonosporaceae</taxon>
        <taxon>Thermomonospora</taxon>
    </lineage>
</organism>
<evidence type="ECO:0000313" key="1">
    <source>
        <dbReference type="EMBL" id="ACZ00387.1"/>
    </source>
</evidence>
<name>D1A872_THECD</name>
<accession>D1A872</accession>
<gene>
    <name evidence="1" type="ordered locus">Tcur_4869</name>
</gene>
<reference evidence="1 2" key="1">
    <citation type="journal article" date="2011" name="Stand. Genomic Sci.">
        <title>Complete genome sequence of Thermomonospora curvata type strain (B9).</title>
        <authorList>
            <person name="Chertkov O."/>
            <person name="Sikorski J."/>
            <person name="Nolan M."/>
            <person name="Lapidus A."/>
            <person name="Lucas S."/>
            <person name="Del Rio T.G."/>
            <person name="Tice H."/>
            <person name="Cheng J.F."/>
            <person name="Goodwin L."/>
            <person name="Pitluck S."/>
            <person name="Liolios K."/>
            <person name="Ivanova N."/>
            <person name="Mavromatis K."/>
            <person name="Mikhailova N."/>
            <person name="Ovchinnikova G."/>
            <person name="Pati A."/>
            <person name="Chen A."/>
            <person name="Palaniappan K."/>
            <person name="Djao O.D."/>
            <person name="Land M."/>
            <person name="Hauser L."/>
            <person name="Chang Y.J."/>
            <person name="Jeffries C.D."/>
            <person name="Brettin T."/>
            <person name="Han C."/>
            <person name="Detter J.C."/>
            <person name="Rohde M."/>
            <person name="Goker M."/>
            <person name="Woyke T."/>
            <person name="Bristow J."/>
            <person name="Eisen J.A."/>
            <person name="Markowitz V."/>
            <person name="Hugenholtz P."/>
            <person name="Klenk H.P."/>
            <person name="Kyrpides N.C."/>
        </authorList>
    </citation>
    <scope>NUCLEOTIDE SEQUENCE [LARGE SCALE GENOMIC DNA]</scope>
    <source>
        <strain evidence="2">ATCC 19995 / DSM 43183 / JCM 3096 / KCTC 9072 / NBRC 15933 / NCIMB 10081 / Henssen B9</strain>
    </source>
</reference>